<evidence type="ECO:0008006" key="3">
    <source>
        <dbReference type="Google" id="ProtNLM"/>
    </source>
</evidence>
<gene>
    <name evidence="1" type="ORF">SAMN05421503_2202</name>
</gene>
<organism evidence="1 2">
    <name type="scientific">Terribacillus aidingensis</name>
    <dbReference type="NCBI Taxonomy" id="586416"/>
    <lineage>
        <taxon>Bacteria</taxon>
        <taxon>Bacillati</taxon>
        <taxon>Bacillota</taxon>
        <taxon>Bacilli</taxon>
        <taxon>Bacillales</taxon>
        <taxon>Bacillaceae</taxon>
        <taxon>Terribacillus</taxon>
    </lineage>
</organism>
<dbReference type="Proteomes" id="UP000219356">
    <property type="component" value="Unassembled WGS sequence"/>
</dbReference>
<dbReference type="OrthoDB" id="2365984at2"/>
<reference evidence="2" key="1">
    <citation type="submission" date="2017-09" db="EMBL/GenBank/DDBJ databases">
        <authorList>
            <person name="Varghese N."/>
            <person name="Submissions S."/>
        </authorList>
    </citation>
    <scope>NUCLEOTIDE SEQUENCE [LARGE SCALE GENOMIC DNA]</scope>
    <source>
        <strain evidence="2">CGMCC 1.8913</strain>
    </source>
</reference>
<proteinExistence type="predicted"/>
<evidence type="ECO:0000313" key="2">
    <source>
        <dbReference type="Proteomes" id="UP000219356"/>
    </source>
</evidence>
<protein>
    <recommendedName>
        <fullName evidence="3">Proteins of 100 residues with WXG</fullName>
    </recommendedName>
</protein>
<sequence length="107" mass="11816">MHASQGSSTASITIDPTEITSIYKALLAIMNDLESNALPAINKIKDSNFYKSGKAMKAIEAYPDANDKFMELQDHYARISTLVVHTLEKMIETDQAIAAKIIDELEV</sequence>
<dbReference type="EMBL" id="OBEK01000003">
    <property type="protein sequence ID" value="SNZ14028.1"/>
    <property type="molecule type" value="Genomic_DNA"/>
</dbReference>
<accession>A0A285NXU0</accession>
<dbReference type="RefSeq" id="WP_097042084.1">
    <property type="nucleotide sequence ID" value="NZ_OBEK01000003.1"/>
</dbReference>
<keyword evidence="2" id="KW-1185">Reference proteome</keyword>
<dbReference type="AlphaFoldDB" id="A0A285NXU0"/>
<evidence type="ECO:0000313" key="1">
    <source>
        <dbReference type="EMBL" id="SNZ14028.1"/>
    </source>
</evidence>
<name>A0A285NXU0_9BACI</name>